<evidence type="ECO:0000259" key="1">
    <source>
        <dbReference type="Pfam" id="PF08385"/>
    </source>
</evidence>
<dbReference type="AlphaFoldDB" id="A0A7J5XTQ0"/>
<proteinExistence type="predicted"/>
<name>A0A7J5XTQ0_DISMA</name>
<keyword evidence="3" id="KW-1185">Reference proteome</keyword>
<evidence type="ECO:0000313" key="2">
    <source>
        <dbReference type="EMBL" id="KAF3839869.1"/>
    </source>
</evidence>
<dbReference type="OrthoDB" id="10251809at2759"/>
<comment type="caution">
    <text evidence="2">The sequence shown here is derived from an EMBL/GenBank/DDBJ whole genome shotgun (WGS) entry which is preliminary data.</text>
</comment>
<dbReference type="InterPro" id="IPR026983">
    <property type="entry name" value="DHC"/>
</dbReference>
<dbReference type="PANTHER" id="PTHR46532:SF11">
    <property type="entry name" value="DYNEIN AXONEMAL HEAVY CHAIN 12"/>
    <property type="match status" value="1"/>
</dbReference>
<evidence type="ECO:0000313" key="3">
    <source>
        <dbReference type="Proteomes" id="UP000518266"/>
    </source>
</evidence>
<protein>
    <recommendedName>
        <fullName evidence="1">Dynein heavy chain tail domain-containing protein</fullName>
    </recommendedName>
</protein>
<sequence length="416" mass="47341">MSDDESVPGFLEDDRVKFVEAKVCSLLQLHRQTWDKSAVNEEFQTVLKDFFEKKSVMYFSSSKKGGLVASNGVPAGAQNRHIYILKKRVAPITSDNCRELLLFGLQSPSPLLQLSSTVEQVCVPLLSNNKNHHTWPTLLSEDIIRHVENMCSKTSVVQGQVLGKSVLPIPAATDWVENAFSNFKMYNNYDRALAHAIESQVINWSNIIQKILKEDSSDLLITGSNPGPDAELKFWASRKANIQNVCDQSPVVQKMAEILEMMDSSYYPAIKTLIGSVVDALQEAKDIDLYLQPLHTQLTPLEKEGFPNLEKFTPVLFHTLFLIWTNCQSYQRPARIVVLLQELCNLFIEQASTYLSADLLLREDPEESLTMVKRVIKVFRCFKDSYQTQRERLAHHVKHAPWDFPSAMICARFNQF</sequence>
<dbReference type="GO" id="GO:0007018">
    <property type="term" value="P:microtubule-based movement"/>
    <property type="evidence" value="ECO:0007669"/>
    <property type="project" value="InterPro"/>
</dbReference>
<feature type="domain" description="Dynein heavy chain tail" evidence="1">
    <location>
        <begin position="195"/>
        <end position="416"/>
    </location>
</feature>
<dbReference type="GO" id="GO:0005858">
    <property type="term" value="C:axonemal dynein complex"/>
    <property type="evidence" value="ECO:0007669"/>
    <property type="project" value="TreeGrafter"/>
</dbReference>
<dbReference type="Proteomes" id="UP000518266">
    <property type="component" value="Unassembled WGS sequence"/>
</dbReference>
<organism evidence="2 3">
    <name type="scientific">Dissostichus mawsoni</name>
    <name type="common">Antarctic cod</name>
    <dbReference type="NCBI Taxonomy" id="36200"/>
    <lineage>
        <taxon>Eukaryota</taxon>
        <taxon>Metazoa</taxon>
        <taxon>Chordata</taxon>
        <taxon>Craniata</taxon>
        <taxon>Vertebrata</taxon>
        <taxon>Euteleostomi</taxon>
        <taxon>Actinopterygii</taxon>
        <taxon>Neopterygii</taxon>
        <taxon>Teleostei</taxon>
        <taxon>Neoteleostei</taxon>
        <taxon>Acanthomorphata</taxon>
        <taxon>Eupercaria</taxon>
        <taxon>Perciformes</taxon>
        <taxon>Notothenioidei</taxon>
        <taxon>Nototheniidae</taxon>
        <taxon>Dissostichus</taxon>
    </lineage>
</organism>
<accession>A0A7J5XTQ0</accession>
<dbReference type="InterPro" id="IPR013594">
    <property type="entry name" value="Dynein_heavy_tail"/>
</dbReference>
<dbReference type="GO" id="GO:0045505">
    <property type="term" value="F:dynein intermediate chain binding"/>
    <property type="evidence" value="ECO:0007669"/>
    <property type="project" value="InterPro"/>
</dbReference>
<dbReference type="PANTHER" id="PTHR46532">
    <property type="entry name" value="MALE FERTILITY FACTOR KL5"/>
    <property type="match status" value="1"/>
</dbReference>
<reference evidence="2 3" key="1">
    <citation type="submission" date="2020-03" db="EMBL/GenBank/DDBJ databases">
        <title>Dissostichus mawsoni Genome sequencing and assembly.</title>
        <authorList>
            <person name="Park H."/>
        </authorList>
    </citation>
    <scope>NUCLEOTIDE SEQUENCE [LARGE SCALE GENOMIC DNA]</scope>
    <source>
        <strain evidence="2">DM0001</strain>
        <tissue evidence="2">Muscle</tissue>
    </source>
</reference>
<dbReference type="GO" id="GO:0051959">
    <property type="term" value="F:dynein light intermediate chain binding"/>
    <property type="evidence" value="ECO:0007669"/>
    <property type="project" value="InterPro"/>
</dbReference>
<gene>
    <name evidence="2" type="ORF">F7725_018586</name>
</gene>
<dbReference type="Pfam" id="PF08385">
    <property type="entry name" value="DHC_N1"/>
    <property type="match status" value="1"/>
</dbReference>
<dbReference type="EMBL" id="JAAKFY010000021">
    <property type="protein sequence ID" value="KAF3839869.1"/>
    <property type="molecule type" value="Genomic_DNA"/>
</dbReference>